<name>A0ABP9S002_9GAMM</name>
<keyword evidence="1" id="KW-0472">Membrane</keyword>
<dbReference type="EMBL" id="BAABLF010000006">
    <property type="protein sequence ID" value="GAA5188839.1"/>
    <property type="molecule type" value="Genomic_DNA"/>
</dbReference>
<evidence type="ECO:0000313" key="2">
    <source>
        <dbReference type="EMBL" id="GAA5188839.1"/>
    </source>
</evidence>
<keyword evidence="3" id="KW-1185">Reference proteome</keyword>
<comment type="caution">
    <text evidence="2">The sequence shown here is derived from an EMBL/GenBank/DDBJ whole genome shotgun (WGS) entry which is preliminary data.</text>
</comment>
<evidence type="ECO:0000313" key="3">
    <source>
        <dbReference type="Proteomes" id="UP001501600"/>
    </source>
</evidence>
<gene>
    <name evidence="2" type="ORF">GCM10025772_09730</name>
</gene>
<proteinExistence type="predicted"/>
<keyword evidence="1" id="KW-1133">Transmembrane helix</keyword>
<keyword evidence="1" id="KW-0812">Transmembrane</keyword>
<dbReference type="Proteomes" id="UP001501600">
    <property type="component" value="Unassembled WGS sequence"/>
</dbReference>
<organism evidence="2 3">
    <name type="scientific">Ferrimonas gelatinilytica</name>
    <dbReference type="NCBI Taxonomy" id="1255257"/>
    <lineage>
        <taxon>Bacteria</taxon>
        <taxon>Pseudomonadati</taxon>
        <taxon>Pseudomonadota</taxon>
        <taxon>Gammaproteobacteria</taxon>
        <taxon>Alteromonadales</taxon>
        <taxon>Ferrimonadaceae</taxon>
        <taxon>Ferrimonas</taxon>
    </lineage>
</organism>
<feature type="transmembrane region" description="Helical" evidence="1">
    <location>
        <begin position="43"/>
        <end position="63"/>
    </location>
</feature>
<evidence type="ECO:0000256" key="1">
    <source>
        <dbReference type="SAM" id="Phobius"/>
    </source>
</evidence>
<evidence type="ECO:0008006" key="4">
    <source>
        <dbReference type="Google" id="ProtNLM"/>
    </source>
</evidence>
<sequence>MQKIDVKGLAQGAVAFTLGYFILWLAGPLWFSQAMGWWGLPLWFWSSCVAAPLLLSVLVGLWLRGKDDD</sequence>
<feature type="transmembrane region" description="Helical" evidence="1">
    <location>
        <begin position="12"/>
        <end position="31"/>
    </location>
</feature>
<dbReference type="RefSeq" id="WP_345315927.1">
    <property type="nucleotide sequence ID" value="NZ_BAABLF010000006.1"/>
</dbReference>
<accession>A0ABP9S002</accession>
<protein>
    <recommendedName>
        <fullName evidence="4">DUF997 family protein</fullName>
    </recommendedName>
</protein>
<reference evidence="3" key="1">
    <citation type="journal article" date="2019" name="Int. J. Syst. Evol. Microbiol.">
        <title>The Global Catalogue of Microorganisms (GCM) 10K type strain sequencing project: providing services to taxonomists for standard genome sequencing and annotation.</title>
        <authorList>
            <consortium name="The Broad Institute Genomics Platform"/>
            <consortium name="The Broad Institute Genome Sequencing Center for Infectious Disease"/>
            <person name="Wu L."/>
            <person name="Ma J."/>
        </authorList>
    </citation>
    <scope>NUCLEOTIDE SEQUENCE [LARGE SCALE GENOMIC DNA]</scope>
    <source>
        <strain evidence="3">JCM 18720</strain>
    </source>
</reference>